<sequence length="298" mass="34101">MSHDHIRKPEGFVEEKLYVLPEYWMKELEQEELTSSLFITDIGYFPNAQYHYRERPEGSPSHIFIFCEAGEGWVELNHGERMNLQQGDMMIIPPETAHRYGAMQENPWSIYWFHFKGSHANRLVQLFGLSNAPLSLSPSGKARLIEWFVPAFEMLAERTYALTTHVHVAQTVRQLLSGIGLNAGKSAQEKKRETYLEQATQYMNGHMNGSISLIELANHVGVSKQHLIYLFNAETGIAPIEYFLRLKIQRAGHLLDLTELSIKEVSSAVGIHDPYYFSRLFKKISGVSPSSYRKIPKG</sequence>
<reference evidence="5" key="1">
    <citation type="submission" date="2014-08" db="EMBL/GenBank/DDBJ databases">
        <title>Comparative genomics of the Paenibacillus odorifer group.</title>
        <authorList>
            <person name="den Bakker H.C."/>
            <person name="Tsai Y.-C.Y.-C."/>
            <person name="Martin N."/>
            <person name="Korlach J."/>
            <person name="Wiedmann M."/>
        </authorList>
    </citation>
    <scope>NUCLEOTIDE SEQUENCE [LARGE SCALE GENOMIC DNA]</scope>
    <source>
        <strain evidence="5">DSM 13188</strain>
    </source>
</reference>
<dbReference type="OrthoDB" id="9807321at2"/>
<dbReference type="RefSeq" id="WP_042211289.1">
    <property type="nucleotide sequence ID" value="NZ_CP009285.1"/>
</dbReference>
<protein>
    <submittedName>
        <fullName evidence="5">AraC family transcriptional regulator</fullName>
    </submittedName>
</protein>
<dbReference type="SMART" id="SM00342">
    <property type="entry name" value="HTH_ARAC"/>
    <property type="match status" value="1"/>
</dbReference>
<dbReference type="AlphaFoldDB" id="A0A089LD08"/>
<dbReference type="InterPro" id="IPR009057">
    <property type="entry name" value="Homeodomain-like_sf"/>
</dbReference>
<dbReference type="PANTHER" id="PTHR43280">
    <property type="entry name" value="ARAC-FAMILY TRANSCRIPTIONAL REGULATOR"/>
    <property type="match status" value="1"/>
</dbReference>
<dbReference type="InterPro" id="IPR037923">
    <property type="entry name" value="HTH-like"/>
</dbReference>
<dbReference type="SUPFAM" id="SSF51215">
    <property type="entry name" value="Regulatory protein AraC"/>
    <property type="match status" value="1"/>
</dbReference>
<keyword evidence="2" id="KW-0238">DNA-binding</keyword>
<dbReference type="GO" id="GO:0043565">
    <property type="term" value="F:sequence-specific DNA binding"/>
    <property type="evidence" value="ECO:0007669"/>
    <property type="project" value="InterPro"/>
</dbReference>
<dbReference type="PRINTS" id="PR00032">
    <property type="entry name" value="HTHARAC"/>
</dbReference>
<dbReference type="SUPFAM" id="SSF46689">
    <property type="entry name" value="Homeodomain-like"/>
    <property type="match status" value="2"/>
</dbReference>
<evidence type="ECO:0000313" key="5">
    <source>
        <dbReference type="EMBL" id="AIQ57028.1"/>
    </source>
</evidence>
<dbReference type="InterPro" id="IPR018060">
    <property type="entry name" value="HTH_AraC"/>
</dbReference>
<evidence type="ECO:0000313" key="6">
    <source>
        <dbReference type="Proteomes" id="UP000029518"/>
    </source>
</evidence>
<dbReference type="PROSITE" id="PS01124">
    <property type="entry name" value="HTH_ARAC_FAMILY_2"/>
    <property type="match status" value="1"/>
</dbReference>
<dbReference type="Pfam" id="PF02311">
    <property type="entry name" value="AraC_binding"/>
    <property type="match status" value="1"/>
</dbReference>
<evidence type="ECO:0000259" key="4">
    <source>
        <dbReference type="PROSITE" id="PS01124"/>
    </source>
</evidence>
<dbReference type="InterPro" id="IPR020449">
    <property type="entry name" value="Tscrpt_reg_AraC-type_HTH"/>
</dbReference>
<evidence type="ECO:0000256" key="1">
    <source>
        <dbReference type="ARBA" id="ARBA00023015"/>
    </source>
</evidence>
<dbReference type="Proteomes" id="UP000029518">
    <property type="component" value="Chromosome"/>
</dbReference>
<dbReference type="EMBL" id="CP009285">
    <property type="protein sequence ID" value="AIQ57028.1"/>
    <property type="molecule type" value="Genomic_DNA"/>
</dbReference>
<feature type="domain" description="HTH araC/xylS-type" evidence="4">
    <location>
        <begin position="197"/>
        <end position="295"/>
    </location>
</feature>
<proteinExistence type="predicted"/>
<evidence type="ECO:0000256" key="3">
    <source>
        <dbReference type="ARBA" id="ARBA00023163"/>
    </source>
</evidence>
<organism evidence="5 6">
    <name type="scientific">Paenibacillus borealis</name>
    <dbReference type="NCBI Taxonomy" id="160799"/>
    <lineage>
        <taxon>Bacteria</taxon>
        <taxon>Bacillati</taxon>
        <taxon>Bacillota</taxon>
        <taxon>Bacilli</taxon>
        <taxon>Bacillales</taxon>
        <taxon>Paenibacillaceae</taxon>
        <taxon>Paenibacillus</taxon>
    </lineage>
</organism>
<dbReference type="Pfam" id="PF12833">
    <property type="entry name" value="HTH_18"/>
    <property type="match status" value="1"/>
</dbReference>
<keyword evidence="6" id="KW-1185">Reference proteome</keyword>
<name>A0A089LD08_PAEBO</name>
<keyword evidence="1" id="KW-0805">Transcription regulation</keyword>
<dbReference type="InterPro" id="IPR003313">
    <property type="entry name" value="AraC-bd"/>
</dbReference>
<dbReference type="Gene3D" id="2.60.120.280">
    <property type="entry name" value="Regulatory protein AraC"/>
    <property type="match status" value="1"/>
</dbReference>
<evidence type="ECO:0000256" key="2">
    <source>
        <dbReference type="ARBA" id="ARBA00023125"/>
    </source>
</evidence>
<dbReference type="PANTHER" id="PTHR43280:SF30">
    <property type="entry name" value="MMSAB OPERON REGULATORY PROTEIN"/>
    <property type="match status" value="1"/>
</dbReference>
<accession>A0A089LD08</accession>
<dbReference type="HOGENOM" id="CLU_000445_88_6_9"/>
<keyword evidence="3" id="KW-0804">Transcription</keyword>
<dbReference type="GO" id="GO:0003700">
    <property type="term" value="F:DNA-binding transcription factor activity"/>
    <property type="evidence" value="ECO:0007669"/>
    <property type="project" value="InterPro"/>
</dbReference>
<dbReference type="Gene3D" id="1.10.10.60">
    <property type="entry name" value="Homeodomain-like"/>
    <property type="match status" value="2"/>
</dbReference>
<gene>
    <name evidence="5" type="ORF">PBOR_08875</name>
</gene>
<dbReference type="KEGG" id="pbd:PBOR_08875"/>
<dbReference type="CDD" id="cd06986">
    <property type="entry name" value="cupin_MmsR-like_N"/>
    <property type="match status" value="1"/>
</dbReference>